<reference evidence="2 3" key="1">
    <citation type="journal article" date="2013" name="Curr. Biol.">
        <title>The Genome of the Foraminiferan Reticulomyxa filosa.</title>
        <authorList>
            <person name="Glockner G."/>
            <person name="Hulsmann N."/>
            <person name="Schleicher M."/>
            <person name="Noegel A.A."/>
            <person name="Eichinger L."/>
            <person name="Gallinger C."/>
            <person name="Pawlowski J."/>
            <person name="Sierra R."/>
            <person name="Euteneuer U."/>
            <person name="Pillet L."/>
            <person name="Moustafa A."/>
            <person name="Platzer M."/>
            <person name="Groth M."/>
            <person name="Szafranski K."/>
            <person name="Schliwa M."/>
        </authorList>
    </citation>
    <scope>NUCLEOTIDE SEQUENCE [LARGE SCALE GENOMIC DNA]</scope>
</reference>
<comment type="caution">
    <text evidence="2">The sequence shown here is derived from an EMBL/GenBank/DDBJ whole genome shotgun (WGS) entry which is preliminary data.</text>
</comment>
<dbReference type="GO" id="GO:0016491">
    <property type="term" value="F:oxidoreductase activity"/>
    <property type="evidence" value="ECO:0007669"/>
    <property type="project" value="InterPro"/>
</dbReference>
<evidence type="ECO:0000313" key="2">
    <source>
        <dbReference type="EMBL" id="ETO28482.1"/>
    </source>
</evidence>
<evidence type="ECO:0000259" key="1">
    <source>
        <dbReference type="Pfam" id="PF00578"/>
    </source>
</evidence>
<sequence>MSHLSCDSKKRSFEKMEQEQIDTILRGPETKRRRLECVSSLRLKMDEIKSEEREREAINSDYCKDKQYNLPENLKLNATILKAQFYISLNERKKKKTTALLNFVCAYNIIRRTPKNISFGKQKDKWTVLFFHTRIFNPVPQIREQLLLFNQCYQEKFKAELKCDILPICVDSEYVLRAWKYSCELLQLNLPYVCLFLQKKIEVEFAMASDMTDQLCSNFGVLDENANECLPTYDVLKLYMAHINILKGVYITLVLLDTFYNLIV</sequence>
<dbReference type="GO" id="GO:0016209">
    <property type="term" value="F:antioxidant activity"/>
    <property type="evidence" value="ECO:0007669"/>
    <property type="project" value="InterPro"/>
</dbReference>
<dbReference type="InterPro" id="IPR000866">
    <property type="entry name" value="AhpC/TSA"/>
</dbReference>
<dbReference type="Gene3D" id="3.40.30.10">
    <property type="entry name" value="Glutaredoxin"/>
    <property type="match status" value="1"/>
</dbReference>
<dbReference type="SUPFAM" id="SSF52833">
    <property type="entry name" value="Thioredoxin-like"/>
    <property type="match status" value="1"/>
</dbReference>
<organism evidence="2 3">
    <name type="scientific">Reticulomyxa filosa</name>
    <dbReference type="NCBI Taxonomy" id="46433"/>
    <lineage>
        <taxon>Eukaryota</taxon>
        <taxon>Sar</taxon>
        <taxon>Rhizaria</taxon>
        <taxon>Retaria</taxon>
        <taxon>Foraminifera</taxon>
        <taxon>Monothalamids</taxon>
        <taxon>Reticulomyxidae</taxon>
        <taxon>Reticulomyxa</taxon>
    </lineage>
</organism>
<dbReference type="EMBL" id="ASPP01006648">
    <property type="protein sequence ID" value="ETO28482.1"/>
    <property type="molecule type" value="Genomic_DNA"/>
</dbReference>
<dbReference type="CDD" id="cd02971">
    <property type="entry name" value="PRX_family"/>
    <property type="match status" value="1"/>
</dbReference>
<dbReference type="Pfam" id="PF00578">
    <property type="entry name" value="AhpC-TSA"/>
    <property type="match status" value="1"/>
</dbReference>
<gene>
    <name evidence="2" type="ORF">RFI_08652</name>
</gene>
<accession>X6NT49</accession>
<protein>
    <recommendedName>
        <fullName evidence="1">Alkyl hydroperoxide reductase subunit C/ Thiol specific antioxidant domain-containing protein</fullName>
    </recommendedName>
</protein>
<dbReference type="InterPro" id="IPR036249">
    <property type="entry name" value="Thioredoxin-like_sf"/>
</dbReference>
<name>X6NT49_RETFI</name>
<dbReference type="Proteomes" id="UP000023152">
    <property type="component" value="Unassembled WGS sequence"/>
</dbReference>
<dbReference type="AlphaFoldDB" id="X6NT49"/>
<evidence type="ECO:0000313" key="3">
    <source>
        <dbReference type="Proteomes" id="UP000023152"/>
    </source>
</evidence>
<keyword evidence="3" id="KW-1185">Reference proteome</keyword>
<proteinExistence type="predicted"/>
<feature type="domain" description="Alkyl hydroperoxide reductase subunit C/ Thiol specific antioxidant" evidence="1">
    <location>
        <begin position="115"/>
        <end position="233"/>
    </location>
</feature>